<sequence length="666" mass="72267">MPWALEQGGPSPRHRLGCTVLLAVLGLFGGPVASGHAQTLPGRPVATGVLQPSERRAPVILDNALAPSIQAEIVDESALRYYAANGQTKRVQAEIRRLQRRHPNWAPPNDLDSLKPSPPEEAPLWDLFTAGRFDDLRASITARRAVDPDWQPSEELARKLGRGTFRSEVKAAAQSGAWADIVARIQSDPDAMRAPDIDIAWFVAEAYARTGQAAAAGAVYRGILERQSETALRLATIQKAMASLPMAQVEPLLAMGRAAADGSSEFRPIQPDITRARIAAFLHGETDTRVQPADLTAFGENARKIGDAGQMSMLGWYAYRRRQFREALDWFKAAVGRGGDAMVAHGLALSLMEMGQEREAEEVAFAWRGPSIVNTVLYIDLMERRLTQSPVSPLEPNRIDRFAKFVLATSSGEGAQALGWYAYNSCQFDTALEWFQRASAWMPREPVIVGYAITLARLKRTREYFDVLNRYDGLFPKVVEQAFPSETQQSDPTPCAPARVAQPVTQVVLAAATAAPGRVPKPNAARTPQSQALPVKRTDFPIAVAAENPLRFAGGSIVPDPSRDGEYLRETRAAPPLVARRVVGASAMPYERYGYTLLPGWNGTDRPSFQIGSGSPPVGTLAHADIAAEARVGGAARAPMKGETDRFGAFDLGSGNPRPDPRALGQ</sequence>
<dbReference type="SUPFAM" id="SSF48452">
    <property type="entry name" value="TPR-like"/>
    <property type="match status" value="1"/>
</dbReference>
<dbReference type="EMBL" id="VZZJ01000007">
    <property type="protein sequence ID" value="KAB1073709.1"/>
    <property type="molecule type" value="Genomic_DNA"/>
</dbReference>
<dbReference type="Proteomes" id="UP000441523">
    <property type="component" value="Unassembled WGS sequence"/>
</dbReference>
<name>A0A6N6MX67_9HYPH</name>
<keyword evidence="3" id="KW-1185">Reference proteome</keyword>
<dbReference type="Gene3D" id="1.25.40.10">
    <property type="entry name" value="Tetratricopeptide repeat domain"/>
    <property type="match status" value="1"/>
</dbReference>
<evidence type="ECO:0000313" key="3">
    <source>
        <dbReference type="Proteomes" id="UP000441523"/>
    </source>
</evidence>
<organism evidence="2 3">
    <name type="scientific">Methylobacterium planeticum</name>
    <dbReference type="NCBI Taxonomy" id="2615211"/>
    <lineage>
        <taxon>Bacteria</taxon>
        <taxon>Pseudomonadati</taxon>
        <taxon>Pseudomonadota</taxon>
        <taxon>Alphaproteobacteria</taxon>
        <taxon>Hyphomicrobiales</taxon>
        <taxon>Methylobacteriaceae</taxon>
        <taxon>Methylobacterium</taxon>
    </lineage>
</organism>
<dbReference type="RefSeq" id="WP_150963508.1">
    <property type="nucleotide sequence ID" value="NZ_VZZJ01000007.1"/>
</dbReference>
<reference evidence="2 3" key="1">
    <citation type="submission" date="2019-09" db="EMBL/GenBank/DDBJ databases">
        <title>YIM 132548 draft genome.</title>
        <authorList>
            <person name="Jiang L."/>
        </authorList>
    </citation>
    <scope>NUCLEOTIDE SEQUENCE [LARGE SCALE GENOMIC DNA]</scope>
    <source>
        <strain evidence="2 3">YIM 132548</strain>
    </source>
</reference>
<dbReference type="InterPro" id="IPR011990">
    <property type="entry name" value="TPR-like_helical_dom_sf"/>
</dbReference>
<feature type="region of interest" description="Disordered" evidence="1">
    <location>
        <begin position="633"/>
        <end position="666"/>
    </location>
</feature>
<comment type="caution">
    <text evidence="2">The sequence shown here is derived from an EMBL/GenBank/DDBJ whole genome shotgun (WGS) entry which is preliminary data.</text>
</comment>
<evidence type="ECO:0008006" key="4">
    <source>
        <dbReference type="Google" id="ProtNLM"/>
    </source>
</evidence>
<evidence type="ECO:0000256" key="1">
    <source>
        <dbReference type="SAM" id="MobiDB-lite"/>
    </source>
</evidence>
<accession>A0A6N6MX67</accession>
<protein>
    <recommendedName>
        <fullName evidence="4">Tetratricopeptide repeat protein</fullName>
    </recommendedName>
</protein>
<dbReference type="AlphaFoldDB" id="A0A6N6MX67"/>
<evidence type="ECO:0000313" key="2">
    <source>
        <dbReference type="EMBL" id="KAB1073709.1"/>
    </source>
</evidence>
<gene>
    <name evidence="2" type="ORF">F6X51_11005</name>
</gene>
<proteinExistence type="predicted"/>